<evidence type="ECO:0000313" key="4">
    <source>
        <dbReference type="Proteomes" id="UP001596395"/>
    </source>
</evidence>
<keyword evidence="1" id="KW-0812">Transmembrane</keyword>
<dbReference type="Pfam" id="PF23995">
    <property type="entry name" value="DUF7313"/>
    <property type="match status" value="1"/>
</dbReference>
<feature type="domain" description="DUF7313" evidence="2">
    <location>
        <begin position="3"/>
        <end position="137"/>
    </location>
</feature>
<dbReference type="RefSeq" id="WP_336348665.1">
    <property type="nucleotide sequence ID" value="NZ_JAZAQL010000001.1"/>
</dbReference>
<evidence type="ECO:0000256" key="1">
    <source>
        <dbReference type="SAM" id="Phobius"/>
    </source>
</evidence>
<reference evidence="3 4" key="1">
    <citation type="journal article" date="2019" name="Int. J. Syst. Evol. Microbiol.">
        <title>The Global Catalogue of Microorganisms (GCM) 10K type strain sequencing project: providing services to taxonomists for standard genome sequencing and annotation.</title>
        <authorList>
            <consortium name="The Broad Institute Genomics Platform"/>
            <consortium name="The Broad Institute Genome Sequencing Center for Infectious Disease"/>
            <person name="Wu L."/>
            <person name="Ma J."/>
        </authorList>
    </citation>
    <scope>NUCLEOTIDE SEQUENCE [LARGE SCALE GENOMIC DNA]</scope>
    <source>
        <strain evidence="3 4">GX26</strain>
    </source>
</reference>
<dbReference type="AlphaFoldDB" id="A0ABD5V7Y7"/>
<accession>A0ABD5V7Y7</accession>
<gene>
    <name evidence="3" type="ORF">ACFQGB_02095</name>
</gene>
<dbReference type="Proteomes" id="UP001596395">
    <property type="component" value="Unassembled WGS sequence"/>
</dbReference>
<keyword evidence="1" id="KW-0472">Membrane</keyword>
<keyword evidence="1" id="KW-1133">Transmembrane helix</keyword>
<evidence type="ECO:0000259" key="2">
    <source>
        <dbReference type="Pfam" id="PF23995"/>
    </source>
</evidence>
<keyword evidence="4" id="KW-1185">Reference proteome</keyword>
<dbReference type="InterPro" id="IPR055737">
    <property type="entry name" value="DUF7313"/>
</dbReference>
<comment type="caution">
    <text evidence="3">The sequence shown here is derived from an EMBL/GenBank/DDBJ whole genome shotgun (WGS) entry which is preliminary data.</text>
</comment>
<sequence length="153" mass="17099">MDPATMFGPLDAILTSKVLGVELVKYLLVVLVLANMATRILAYQRNVSEAEDEDVETASRHPLHTASTVVLILTTFYYTTYEQHGGVVLTMLVLGMFLTDFFEFETRSVDLRKDKSVRRPNGALFASLLVLAYATFQLANEFDVFVQGLSQII</sequence>
<protein>
    <recommendedName>
        <fullName evidence="2">DUF7313 domain-containing protein</fullName>
    </recommendedName>
</protein>
<name>A0ABD5V7Y7_9EURY</name>
<evidence type="ECO:0000313" key="3">
    <source>
        <dbReference type="EMBL" id="MFC6951644.1"/>
    </source>
</evidence>
<feature type="transmembrane region" description="Helical" evidence="1">
    <location>
        <begin position="122"/>
        <end position="139"/>
    </location>
</feature>
<proteinExistence type="predicted"/>
<feature type="transmembrane region" description="Helical" evidence="1">
    <location>
        <begin position="23"/>
        <end position="42"/>
    </location>
</feature>
<dbReference type="EMBL" id="JBHSXN010000001">
    <property type="protein sequence ID" value="MFC6951644.1"/>
    <property type="molecule type" value="Genomic_DNA"/>
</dbReference>
<organism evidence="3 4">
    <name type="scientific">Halorubellus litoreus</name>
    <dbReference type="NCBI Taxonomy" id="755308"/>
    <lineage>
        <taxon>Archaea</taxon>
        <taxon>Methanobacteriati</taxon>
        <taxon>Methanobacteriota</taxon>
        <taxon>Stenosarchaea group</taxon>
        <taxon>Halobacteria</taxon>
        <taxon>Halobacteriales</taxon>
        <taxon>Halorubellaceae</taxon>
        <taxon>Halorubellus</taxon>
    </lineage>
</organism>